<dbReference type="Proteomes" id="UP000008068">
    <property type="component" value="Unassembled WGS sequence"/>
</dbReference>
<evidence type="ECO:0000313" key="2">
    <source>
        <dbReference type="Proteomes" id="UP000008068"/>
    </source>
</evidence>
<keyword evidence="2" id="KW-1185">Reference proteome</keyword>
<proteinExistence type="predicted"/>
<sequence length="27" mass="2879">MLFAGIDFDGISNECIAAALQALTKEH</sequence>
<name>G0NXV7_CAEBE</name>
<organism evidence="2">
    <name type="scientific">Caenorhabditis brenneri</name>
    <name type="common">Nematode worm</name>
    <dbReference type="NCBI Taxonomy" id="135651"/>
    <lineage>
        <taxon>Eukaryota</taxon>
        <taxon>Metazoa</taxon>
        <taxon>Ecdysozoa</taxon>
        <taxon>Nematoda</taxon>
        <taxon>Chromadorea</taxon>
        <taxon>Rhabditida</taxon>
        <taxon>Rhabditina</taxon>
        <taxon>Rhabditomorpha</taxon>
        <taxon>Rhabditoidea</taxon>
        <taxon>Rhabditidae</taxon>
        <taxon>Peloderinae</taxon>
        <taxon>Caenorhabditis</taxon>
    </lineage>
</organism>
<dbReference type="HOGENOM" id="CLU_3415341_0_0_1"/>
<protein>
    <submittedName>
        <fullName evidence="1">Uncharacterized protein</fullName>
    </submittedName>
</protein>
<gene>
    <name evidence="1" type="ORF">CAEBREN_28151</name>
</gene>
<dbReference type="EMBL" id="GL379975">
    <property type="protein sequence ID" value="EGT39705.1"/>
    <property type="molecule type" value="Genomic_DNA"/>
</dbReference>
<evidence type="ECO:0000313" key="1">
    <source>
        <dbReference type="EMBL" id="EGT39705.1"/>
    </source>
</evidence>
<dbReference type="AlphaFoldDB" id="G0NXV7"/>
<reference evidence="2" key="1">
    <citation type="submission" date="2011-07" db="EMBL/GenBank/DDBJ databases">
        <authorList>
            <consortium name="Caenorhabditis brenneri Sequencing and Analysis Consortium"/>
            <person name="Wilson R.K."/>
        </authorList>
    </citation>
    <scope>NUCLEOTIDE SEQUENCE [LARGE SCALE GENOMIC DNA]</scope>
    <source>
        <strain evidence="2">PB2801</strain>
    </source>
</reference>
<dbReference type="InParanoid" id="G0NXV7"/>
<accession>G0NXV7</accession>